<accession>A0A0M0BUZ2</accession>
<evidence type="ECO:0000313" key="2">
    <source>
        <dbReference type="Proteomes" id="UP000037237"/>
    </source>
</evidence>
<dbReference type="EMBL" id="LFWU01000072">
    <property type="protein sequence ID" value="KON32274.1"/>
    <property type="molecule type" value="Genomic_DNA"/>
</dbReference>
<proteinExistence type="predicted"/>
<protein>
    <recommendedName>
        <fullName evidence="3">Glycoside hydrolase family 42 N-terminal domain-containing protein</fullName>
    </recommendedName>
</protein>
<comment type="caution">
    <text evidence="1">The sequence shown here is derived from an EMBL/GenBank/DDBJ whole genome shotgun (WGS) entry which is preliminary data.</text>
</comment>
<organism evidence="1 2">
    <name type="scientific">miscellaneous Crenarchaeota group-1 archaeon SG8-32-1</name>
    <dbReference type="NCBI Taxonomy" id="1685124"/>
    <lineage>
        <taxon>Archaea</taxon>
        <taxon>Candidatus Bathyarchaeota</taxon>
        <taxon>MCG-1</taxon>
    </lineage>
</organism>
<name>A0A0M0BUZ2_9ARCH</name>
<dbReference type="Proteomes" id="UP000037237">
    <property type="component" value="Unassembled WGS sequence"/>
</dbReference>
<dbReference type="AlphaFoldDB" id="A0A0M0BUZ2"/>
<evidence type="ECO:0008006" key="3">
    <source>
        <dbReference type="Google" id="ProtNLM"/>
    </source>
</evidence>
<evidence type="ECO:0000313" key="1">
    <source>
        <dbReference type="EMBL" id="KON32274.1"/>
    </source>
</evidence>
<reference evidence="1 2" key="1">
    <citation type="submission" date="2015-06" db="EMBL/GenBank/DDBJ databases">
        <title>New insights into the roles of widespread benthic archaea in carbon and nitrogen cycling.</title>
        <authorList>
            <person name="Lazar C.S."/>
            <person name="Baker B.J."/>
            <person name="Seitz K.W."/>
            <person name="Hyde A.S."/>
            <person name="Dick G.J."/>
            <person name="Hinrichs K.-U."/>
            <person name="Teske A.P."/>
        </authorList>
    </citation>
    <scope>NUCLEOTIDE SEQUENCE [LARGE SCALE GENOMIC DNA]</scope>
    <source>
        <strain evidence="1">SG8-32-1</strain>
    </source>
</reference>
<gene>
    <name evidence="1" type="ORF">AC477_03190</name>
</gene>
<sequence>MKRLFFLITVFLILVLLFSFVLFPDWLIQDKRVDDFFVGVSFCGDSFLDAKLLVDRVKFYTNLLVVQSGPASKNQTMLNEICDYAVEVGLSIIVYFGKFDLDWQPLWLDSAENRWGSSFLGVYFFDEPAGSLLDSFKETWNQYSDVITVDIPQNSDEMAELFVSSWQTMPGLVTVKDKLGSGLSYTSDYALYWFDYLAGYDVVFAEFGWNHSRIQDIALVRGAARVQDKEWGAIVTWTFNDPPYLEDGERLYEDLLLAYENGAKYFVVFNYPEINDYGILTGTHFSALERFWQKIQFDDSHVPIMADSVLVLPKNYGYGMRRENDTVWGLWEADEKSVQIWNVSRILLSQHAPYLDIVYEDDRFSLEEYFEIFYWNATDIR</sequence>